<evidence type="ECO:0000256" key="2">
    <source>
        <dbReference type="ARBA" id="ARBA00022540"/>
    </source>
</evidence>
<keyword evidence="3" id="KW-0648">Protein biosynthesis</keyword>
<dbReference type="NCBIfam" id="TIGR00168">
    <property type="entry name" value="infC"/>
    <property type="match status" value="1"/>
</dbReference>
<dbReference type="GO" id="GO:0003743">
    <property type="term" value="F:translation initiation factor activity"/>
    <property type="evidence" value="ECO:0007669"/>
    <property type="project" value="UniProtKB-KW"/>
</dbReference>
<dbReference type="InterPro" id="IPR036787">
    <property type="entry name" value="T_IF-3_N_sf"/>
</dbReference>
<dbReference type="PANTHER" id="PTHR10938">
    <property type="entry name" value="TRANSLATION INITIATION FACTOR IF-3"/>
    <property type="match status" value="1"/>
</dbReference>
<dbReference type="GeneID" id="108923725"/>
<dbReference type="GO" id="GO:0032790">
    <property type="term" value="P:ribosome disassembly"/>
    <property type="evidence" value="ECO:0007669"/>
    <property type="project" value="TreeGrafter"/>
</dbReference>
<dbReference type="Gene3D" id="3.10.20.80">
    <property type="entry name" value="Translation initiation factor 3 (IF-3), N-terminal domain"/>
    <property type="match status" value="1"/>
</dbReference>
<dbReference type="GO" id="GO:0043022">
    <property type="term" value="F:ribosome binding"/>
    <property type="evidence" value="ECO:0007669"/>
    <property type="project" value="TreeGrafter"/>
</dbReference>
<dbReference type="GO" id="GO:0005739">
    <property type="term" value="C:mitochondrion"/>
    <property type="evidence" value="ECO:0007669"/>
    <property type="project" value="TreeGrafter"/>
</dbReference>
<dbReference type="Pfam" id="PF05198">
    <property type="entry name" value="IF3_N"/>
    <property type="match status" value="1"/>
</dbReference>
<dbReference type="GeneTree" id="ENSGT00390000014424"/>
<dbReference type="FunFam" id="3.10.20.80:FF:000002">
    <property type="entry name" value="Mitochondrial translational initiation factor 3"/>
    <property type="match status" value="1"/>
</dbReference>
<evidence type="ECO:0000256" key="1">
    <source>
        <dbReference type="ARBA" id="ARBA00005439"/>
    </source>
</evidence>
<evidence type="ECO:0000256" key="4">
    <source>
        <dbReference type="SAM" id="MobiDB-lite"/>
    </source>
</evidence>
<comment type="similarity">
    <text evidence="1">Belongs to the IF-3 family.</text>
</comment>
<dbReference type="InterPro" id="IPR019814">
    <property type="entry name" value="Translation_initiation_fac_3_N"/>
</dbReference>
<name>A0A8C9TL78_SCLFO</name>
<dbReference type="SUPFAM" id="SSF54364">
    <property type="entry name" value="Translation initiation factor IF3, N-terminal domain"/>
    <property type="match status" value="1"/>
</dbReference>
<dbReference type="CTD" id="219402"/>
<keyword evidence="2" id="KW-0396">Initiation factor</keyword>
<dbReference type="InterPro" id="IPR036788">
    <property type="entry name" value="T_IF-3_C_sf"/>
</dbReference>
<dbReference type="Proteomes" id="UP000694397">
    <property type="component" value="Chromosome 3"/>
</dbReference>
<evidence type="ECO:0000256" key="3">
    <source>
        <dbReference type="ARBA" id="ARBA00022917"/>
    </source>
</evidence>
<dbReference type="SUPFAM" id="SSF55200">
    <property type="entry name" value="Translation initiation factor IF3, C-terminal domain"/>
    <property type="match status" value="1"/>
</dbReference>
<dbReference type="PANTHER" id="PTHR10938:SF0">
    <property type="entry name" value="TRANSLATION INITIATION FACTOR IF-3, MITOCHONDRIAL"/>
    <property type="match status" value="1"/>
</dbReference>
<feature type="compositionally biased region" description="Polar residues" evidence="4">
    <location>
        <begin position="247"/>
        <end position="268"/>
    </location>
</feature>
<feature type="region of interest" description="Disordered" evidence="4">
    <location>
        <begin position="247"/>
        <end position="285"/>
    </location>
</feature>
<reference evidence="6" key="2">
    <citation type="submission" date="2025-08" db="UniProtKB">
        <authorList>
            <consortium name="Ensembl"/>
        </authorList>
    </citation>
    <scope>IDENTIFICATION</scope>
</reference>
<dbReference type="AlphaFoldDB" id="A0A8C9TL78"/>
<feature type="domain" description="Translation initiation factor 3 N-terminal" evidence="5">
    <location>
        <begin position="83"/>
        <end position="151"/>
    </location>
</feature>
<organism evidence="6 7">
    <name type="scientific">Scleropages formosus</name>
    <name type="common">Asian bonytongue</name>
    <name type="synonym">Osteoglossum formosum</name>
    <dbReference type="NCBI Taxonomy" id="113540"/>
    <lineage>
        <taxon>Eukaryota</taxon>
        <taxon>Metazoa</taxon>
        <taxon>Chordata</taxon>
        <taxon>Craniata</taxon>
        <taxon>Vertebrata</taxon>
        <taxon>Euteleostomi</taxon>
        <taxon>Actinopterygii</taxon>
        <taxon>Neopterygii</taxon>
        <taxon>Teleostei</taxon>
        <taxon>Osteoglossocephala</taxon>
        <taxon>Osteoglossomorpha</taxon>
        <taxon>Osteoglossiformes</taxon>
        <taxon>Osteoglossidae</taxon>
        <taxon>Scleropages</taxon>
    </lineage>
</organism>
<gene>
    <name evidence="6" type="primary">mtif3</name>
</gene>
<evidence type="ECO:0000259" key="5">
    <source>
        <dbReference type="Pfam" id="PF05198"/>
    </source>
</evidence>
<feature type="region of interest" description="Disordered" evidence="4">
    <location>
        <begin position="61"/>
        <end position="83"/>
    </location>
</feature>
<evidence type="ECO:0000313" key="7">
    <source>
        <dbReference type="Proteomes" id="UP000694397"/>
    </source>
</evidence>
<protein>
    <recommendedName>
        <fullName evidence="5">Translation initiation factor 3 N-terminal domain-containing protein</fullName>
    </recommendedName>
</protein>
<dbReference type="KEGG" id="sfm:108923725"/>
<reference evidence="6" key="3">
    <citation type="submission" date="2025-09" db="UniProtKB">
        <authorList>
            <consortium name="Ensembl"/>
        </authorList>
    </citation>
    <scope>IDENTIFICATION</scope>
</reference>
<evidence type="ECO:0000313" key="6">
    <source>
        <dbReference type="Ensembl" id="ENSSFOP00015049798.1"/>
    </source>
</evidence>
<reference evidence="6 7" key="1">
    <citation type="submission" date="2019-04" db="EMBL/GenBank/DDBJ databases">
        <authorList>
            <consortium name="Wellcome Sanger Institute Data Sharing"/>
        </authorList>
    </citation>
    <scope>NUCLEOTIDE SEQUENCE [LARGE SCALE GENOMIC DNA]</scope>
</reference>
<keyword evidence="7" id="KW-1185">Reference proteome</keyword>
<dbReference type="OrthoDB" id="21573at2759"/>
<dbReference type="RefSeq" id="XP_018590190.1">
    <property type="nucleotide sequence ID" value="XM_018734674.2"/>
</dbReference>
<accession>A0A8C9TL78</accession>
<dbReference type="Gene3D" id="3.30.110.10">
    <property type="entry name" value="Translation initiation factor 3 (IF-3), C-terminal domain"/>
    <property type="match status" value="1"/>
</dbReference>
<dbReference type="InterPro" id="IPR001288">
    <property type="entry name" value="Translation_initiation_fac_3"/>
</dbReference>
<dbReference type="Ensembl" id="ENSSFOT00015079691.1">
    <property type="protein sequence ID" value="ENSSFOP00015049798.1"/>
    <property type="gene ID" value="ENSSFOG00015029601.1"/>
</dbReference>
<dbReference type="GO" id="GO:0070124">
    <property type="term" value="P:mitochondrial translational initiation"/>
    <property type="evidence" value="ECO:0007669"/>
    <property type="project" value="TreeGrafter"/>
</dbReference>
<proteinExistence type="inferred from homology"/>
<sequence>MLSVYLRGALCRAVSMLVPHHAPLGNWRHLDNTVHFQCWAHKALTGTGGLWGVAAFTSSPGSTEGASGRQRKDPQARSTVGSVGRRIHQRHLQVIGVSGEDLGTMHRADVIRLMDQEGLKLVPVNLSQEPPIYRLMTGKQIHEEQLKLREKQKNKAGPVLLKELTLFTDIGPHDLHTKLRQVQSWLERRHHVRVTLKKGSRQGTNSLDEELERIVQGLPEAFSFISKPQLIRDGKAAFCILRTASEKSSQQLRTTKKNSLNAGTSGSQPRDEDHPLEGQVTSPEQ</sequence>